<dbReference type="EMBL" id="FUWL01000003">
    <property type="protein sequence ID" value="SJZ31246.1"/>
    <property type="molecule type" value="Genomic_DNA"/>
</dbReference>
<evidence type="ECO:0000313" key="1">
    <source>
        <dbReference type="EMBL" id="SJZ31246.1"/>
    </source>
</evidence>
<protein>
    <submittedName>
        <fullName evidence="1">Uncharacterized protein</fullName>
    </submittedName>
</protein>
<gene>
    <name evidence="1" type="ORF">SAMN02745205_00087</name>
</gene>
<proteinExistence type="predicted"/>
<dbReference type="Proteomes" id="UP000189956">
    <property type="component" value="Unassembled WGS sequence"/>
</dbReference>
<organism evidence="1 2">
    <name type="scientific">Porphyromonas cangingivalis</name>
    <dbReference type="NCBI Taxonomy" id="36874"/>
    <lineage>
        <taxon>Bacteria</taxon>
        <taxon>Pseudomonadati</taxon>
        <taxon>Bacteroidota</taxon>
        <taxon>Bacteroidia</taxon>
        <taxon>Bacteroidales</taxon>
        <taxon>Porphyromonadaceae</taxon>
        <taxon>Porphyromonas</taxon>
    </lineage>
</organism>
<name>A0A1T4JM31_PORCN</name>
<dbReference type="AlphaFoldDB" id="A0A1T4JM31"/>
<accession>A0A1T4JM31</accession>
<evidence type="ECO:0000313" key="2">
    <source>
        <dbReference type="Proteomes" id="UP000189956"/>
    </source>
</evidence>
<sequence length="57" mass="6702">MIKYEPFVRLKDSLWILEIKFYDFRSKVVKIDETNLTTFLGGASGNLAEVRCRFREG</sequence>
<reference evidence="1 2" key="1">
    <citation type="submission" date="2017-02" db="EMBL/GenBank/DDBJ databases">
        <authorList>
            <person name="Peterson S.W."/>
        </authorList>
    </citation>
    <scope>NUCLEOTIDE SEQUENCE [LARGE SCALE GENOMIC DNA]</scope>
    <source>
        <strain evidence="1 2">ATCC 700135</strain>
    </source>
</reference>